<evidence type="ECO:0000259" key="8">
    <source>
        <dbReference type="Pfam" id="PF01957"/>
    </source>
</evidence>
<dbReference type="InterPro" id="IPR002810">
    <property type="entry name" value="NfeD-like_C"/>
</dbReference>
<evidence type="ECO:0000256" key="7">
    <source>
        <dbReference type="SAM" id="SignalP"/>
    </source>
</evidence>
<dbReference type="PANTHER" id="PTHR33507:SF4">
    <property type="entry name" value="NODULATION COMPETITIVENESS PROTEIN NFED"/>
    <property type="match status" value="1"/>
</dbReference>
<keyword evidence="2 6" id="KW-0812">Transmembrane</keyword>
<dbReference type="InterPro" id="IPR052165">
    <property type="entry name" value="Membrane_assoc_protease"/>
</dbReference>
<evidence type="ECO:0000313" key="12">
    <source>
        <dbReference type="Proteomes" id="UP000613768"/>
    </source>
</evidence>
<feature type="transmembrane region" description="Helical" evidence="6">
    <location>
        <begin position="327"/>
        <end position="344"/>
    </location>
</feature>
<dbReference type="Proteomes" id="UP000613768">
    <property type="component" value="Unassembled WGS sequence"/>
</dbReference>
<feature type="transmembrane region" description="Helical" evidence="6">
    <location>
        <begin position="351"/>
        <end position="370"/>
    </location>
</feature>
<keyword evidence="4 6" id="KW-0472">Membrane</keyword>
<dbReference type="CDD" id="cd07020">
    <property type="entry name" value="Clp_protease_NfeD_1"/>
    <property type="match status" value="1"/>
</dbReference>
<evidence type="ECO:0000256" key="2">
    <source>
        <dbReference type="ARBA" id="ARBA00022692"/>
    </source>
</evidence>
<name>A0AAW3ZN69_9GAMM</name>
<dbReference type="GO" id="GO:0016020">
    <property type="term" value="C:membrane"/>
    <property type="evidence" value="ECO:0007669"/>
    <property type="project" value="UniProtKB-SubCell"/>
</dbReference>
<feature type="domain" description="NfeD1b N-terminal" evidence="10">
    <location>
        <begin position="51"/>
        <end position="225"/>
    </location>
</feature>
<comment type="caution">
    <text evidence="11">The sequence shown here is derived from an EMBL/GenBank/DDBJ whole genome shotgun (WGS) entry which is preliminary data.</text>
</comment>
<keyword evidence="7" id="KW-0732">Signal</keyword>
<dbReference type="SUPFAM" id="SSF141322">
    <property type="entry name" value="NfeD domain-like"/>
    <property type="match status" value="1"/>
</dbReference>
<evidence type="ECO:0000256" key="4">
    <source>
        <dbReference type="ARBA" id="ARBA00023136"/>
    </source>
</evidence>
<dbReference type="AlphaFoldDB" id="A0AAW3ZN69"/>
<dbReference type="InterPro" id="IPR056739">
    <property type="entry name" value="NfeD_membrane"/>
</dbReference>
<dbReference type="InterPro" id="IPR029045">
    <property type="entry name" value="ClpP/crotonase-like_dom_sf"/>
</dbReference>
<feature type="domain" description="NfeD-like C-terminal" evidence="8">
    <location>
        <begin position="417"/>
        <end position="469"/>
    </location>
</feature>
<dbReference type="Gene3D" id="2.40.50.140">
    <property type="entry name" value="Nucleic acid-binding proteins"/>
    <property type="match status" value="1"/>
</dbReference>
<evidence type="ECO:0000256" key="1">
    <source>
        <dbReference type="ARBA" id="ARBA00004141"/>
    </source>
</evidence>
<dbReference type="Pfam" id="PF24961">
    <property type="entry name" value="NfeD_membrane"/>
    <property type="match status" value="1"/>
</dbReference>
<comment type="subcellular location">
    <subcellularLocation>
        <location evidence="1">Membrane</location>
        <topology evidence="1">Multi-pass membrane protein</topology>
    </subcellularLocation>
</comment>
<feature type="signal peptide" evidence="7">
    <location>
        <begin position="1"/>
        <end position="23"/>
    </location>
</feature>
<sequence length="486" mass="50738">MNAVVRMLIMLAVLAAGISLAFAQQQPAEPEPGQTAGERPLVIEVAIVGPIGPATTDFFRRALLQAEQRGAAALILRLDTPGGLAEATRDIDQAILSAKLPVIAWVAPSGSRAASAGTYILYASHLAAMARGTHLGAATPVAIGGPSSPTPPRPLSGANPGDSDQEDKPSQDADPQPQTAMERKVVNDSAAYLRALAELRGRNVDWAERAVRSAESLTADEALQNNVIEVLADNRSQLLNQVHGREVKLSDQKVVLDTRNALVELIEPDWRTELLSLITNPSVAYVLLLAGLYGLLLEGYNPGATVPGVVGVVCLLLAAYALQVLPVNFAGLALIIVGIGLMLAELTTPSFGVFGIGGVVALVFGSVVLFDSDVPGFAVSRGLIGGIAAISGGGVLLLLYVLARARGQPVSSGLDELLRLPAIALDDFQRQGWVQARGESWRALSEQPVKRGQRLQVVAVDGLKLRVKPSDATEASAAGETDGGSD</sequence>
<evidence type="ECO:0000256" key="3">
    <source>
        <dbReference type="ARBA" id="ARBA00022989"/>
    </source>
</evidence>
<evidence type="ECO:0000313" key="11">
    <source>
        <dbReference type="EMBL" id="MBD8526517.1"/>
    </source>
</evidence>
<proteinExistence type="predicted"/>
<reference evidence="11 12" key="1">
    <citation type="submission" date="2020-09" db="EMBL/GenBank/DDBJ databases">
        <title>Pseudoxanthomonas sp. CAU 1598 isolated from sand of Yaerae Beach.</title>
        <authorList>
            <person name="Kim W."/>
        </authorList>
    </citation>
    <scope>NUCLEOTIDE SEQUENCE [LARGE SCALE GENOMIC DNA]</scope>
    <source>
        <strain evidence="11 12">CAU 1598</strain>
    </source>
</reference>
<dbReference type="PANTHER" id="PTHR33507">
    <property type="entry name" value="INNER MEMBRANE PROTEIN YBBJ"/>
    <property type="match status" value="1"/>
</dbReference>
<accession>A0AAW3ZN69</accession>
<dbReference type="FunFam" id="3.90.226.10:FF:000089">
    <property type="entry name" value="Membrane-bound serine protease"/>
    <property type="match status" value="1"/>
</dbReference>
<dbReference type="InterPro" id="IPR012340">
    <property type="entry name" value="NA-bd_OB-fold"/>
</dbReference>
<protein>
    <submittedName>
        <fullName evidence="11">Nodulation protein NfeD</fullName>
    </submittedName>
</protein>
<feature type="domain" description="NfeD integral membrane" evidence="9">
    <location>
        <begin position="283"/>
        <end position="400"/>
    </location>
</feature>
<evidence type="ECO:0000259" key="9">
    <source>
        <dbReference type="Pfam" id="PF24961"/>
    </source>
</evidence>
<feature type="chain" id="PRO_5043374666" evidence="7">
    <location>
        <begin position="24"/>
        <end position="486"/>
    </location>
</feature>
<keyword evidence="3 6" id="KW-1133">Transmembrane helix</keyword>
<evidence type="ECO:0000256" key="6">
    <source>
        <dbReference type="SAM" id="Phobius"/>
    </source>
</evidence>
<dbReference type="EMBL" id="JACYTR010000024">
    <property type="protein sequence ID" value="MBD8526517.1"/>
    <property type="molecule type" value="Genomic_DNA"/>
</dbReference>
<dbReference type="SUPFAM" id="SSF52096">
    <property type="entry name" value="ClpP/crotonase"/>
    <property type="match status" value="1"/>
</dbReference>
<feature type="region of interest" description="Disordered" evidence="5">
    <location>
        <begin position="140"/>
        <end position="183"/>
    </location>
</feature>
<feature type="transmembrane region" description="Helical" evidence="6">
    <location>
        <begin position="274"/>
        <end position="296"/>
    </location>
</feature>
<keyword evidence="12" id="KW-1185">Reference proteome</keyword>
<gene>
    <name evidence="11" type="ORF">IFO71_12285</name>
</gene>
<evidence type="ECO:0000256" key="5">
    <source>
        <dbReference type="SAM" id="MobiDB-lite"/>
    </source>
</evidence>
<dbReference type="Gene3D" id="3.90.226.10">
    <property type="entry name" value="2-enoyl-CoA Hydratase, Chain A, domain 1"/>
    <property type="match status" value="1"/>
</dbReference>
<dbReference type="Pfam" id="PF01957">
    <property type="entry name" value="NfeD"/>
    <property type="match status" value="1"/>
</dbReference>
<feature type="transmembrane region" description="Helical" evidence="6">
    <location>
        <begin position="382"/>
        <end position="403"/>
    </location>
</feature>
<dbReference type="Pfam" id="PF25145">
    <property type="entry name" value="NfeD1b_N"/>
    <property type="match status" value="1"/>
</dbReference>
<dbReference type="InterPro" id="IPR056738">
    <property type="entry name" value="NfeD1b_N"/>
</dbReference>
<organism evidence="11 12">
    <name type="scientific">Pseudomarimonas arenosa</name>
    <dbReference type="NCBI Taxonomy" id="2774145"/>
    <lineage>
        <taxon>Bacteria</taxon>
        <taxon>Pseudomonadati</taxon>
        <taxon>Pseudomonadota</taxon>
        <taxon>Gammaproteobacteria</taxon>
        <taxon>Lysobacterales</taxon>
        <taxon>Lysobacteraceae</taxon>
        <taxon>Pseudomarimonas</taxon>
    </lineage>
</organism>
<feature type="transmembrane region" description="Helical" evidence="6">
    <location>
        <begin position="303"/>
        <end position="321"/>
    </location>
</feature>
<evidence type="ECO:0000259" key="10">
    <source>
        <dbReference type="Pfam" id="PF25145"/>
    </source>
</evidence>